<dbReference type="Proteomes" id="UP001172673">
    <property type="component" value="Unassembled WGS sequence"/>
</dbReference>
<accession>A0AA38XNT1</accession>
<keyword evidence="2" id="KW-1185">Reference proteome</keyword>
<evidence type="ECO:0000313" key="1">
    <source>
        <dbReference type="EMBL" id="KAJ9616461.1"/>
    </source>
</evidence>
<dbReference type="AlphaFoldDB" id="A0AA38XNT1"/>
<dbReference type="EMBL" id="JAPDRK010000001">
    <property type="protein sequence ID" value="KAJ9616461.1"/>
    <property type="molecule type" value="Genomic_DNA"/>
</dbReference>
<sequence>MIDVSSEEEQNVVPDCVSEDPDAIFVTRHDLKRHASQPSLSETAAFSQKVLENTGSRVADVDSTAGRLSHKRQRQHRGIIERRAISAIEDLPAEILQSIFFKACNGNLLLAAPRIAVRLSGIESIYAATFAIAFYSHQLEEVLGLFNLKHWTSTIPLPYRVWQIRSMTKAVLGSRWCTCEWVRDFMTQLKSRFLLDTQKTLDSSEDFAGYHDLEVKAAADLDEEIDKVCKRTSRLQGPLHPLLAEDFDLQLKLEDIPRHEDVDEEEEHLQHFDFSPPWVDLVFRRMIWKFCTATTLGTYYGLDSYQPNAPFRIMVQGEVGQLRYLNIDPFAQMQDAYRRQCCDNWGGISDRVAVDYYSHPEDHPFKIDPSVFRIAALSDMRFTCDKYCWARFVRLFSADPTSLPRTDPVIIAYANHVAHRIRRMKLKIVKTRYWMRQLRRDGVMTAKYRQLACDWYHEDFCRLHLRDFSILGYICTGEKHFLPNRNQLSPAIHHHCEAHMTCLESEYMADDNEGTLEEMKEALAKTIKYSCPTLDLFKESSFFRSKEEIAHILEEYSDCYLDPNPPDNDTRIKWPTFRGQGPGIRCQARK</sequence>
<comment type="caution">
    <text evidence="1">The sequence shown here is derived from an EMBL/GenBank/DDBJ whole genome shotgun (WGS) entry which is preliminary data.</text>
</comment>
<protein>
    <submittedName>
        <fullName evidence="1">Uncharacterized protein</fullName>
    </submittedName>
</protein>
<name>A0AA38XNT1_9EURO</name>
<evidence type="ECO:0000313" key="2">
    <source>
        <dbReference type="Proteomes" id="UP001172673"/>
    </source>
</evidence>
<reference evidence="1" key="1">
    <citation type="submission" date="2022-10" db="EMBL/GenBank/DDBJ databases">
        <title>Culturing micro-colonial fungi from biological soil crusts in the Mojave desert and describing Neophaeococcomyces mojavensis, and introducing the new genera and species Taxawa tesnikishii.</title>
        <authorList>
            <person name="Kurbessoian T."/>
            <person name="Stajich J.E."/>
        </authorList>
    </citation>
    <scope>NUCLEOTIDE SEQUENCE</scope>
    <source>
        <strain evidence="1">TK_41</strain>
    </source>
</reference>
<gene>
    <name evidence="1" type="ORF">H2200_000179</name>
</gene>
<proteinExistence type="predicted"/>
<organism evidence="1 2">
    <name type="scientific">Cladophialophora chaetospira</name>
    <dbReference type="NCBI Taxonomy" id="386627"/>
    <lineage>
        <taxon>Eukaryota</taxon>
        <taxon>Fungi</taxon>
        <taxon>Dikarya</taxon>
        <taxon>Ascomycota</taxon>
        <taxon>Pezizomycotina</taxon>
        <taxon>Eurotiomycetes</taxon>
        <taxon>Chaetothyriomycetidae</taxon>
        <taxon>Chaetothyriales</taxon>
        <taxon>Herpotrichiellaceae</taxon>
        <taxon>Cladophialophora</taxon>
    </lineage>
</organism>